<evidence type="ECO:0000313" key="1">
    <source>
        <dbReference type="EMBL" id="GJJ41822.1"/>
    </source>
</evidence>
<comment type="caution">
    <text evidence="1">The sequence shown here is derived from an EMBL/GenBank/DDBJ whole genome shotgun (WGS) entry which is preliminary data.</text>
</comment>
<protein>
    <submittedName>
        <fullName evidence="1">Uncharacterized protein</fullName>
    </submittedName>
</protein>
<evidence type="ECO:0000313" key="2">
    <source>
        <dbReference type="Proteomes" id="UP001205910"/>
    </source>
</evidence>
<dbReference type="Proteomes" id="UP001205910">
    <property type="component" value="Unassembled WGS sequence"/>
</dbReference>
<name>A0ABD0BEM6_CORUL</name>
<proteinExistence type="predicted"/>
<accession>A0ABD0BEM6</accession>
<organism evidence="1 2">
    <name type="scientific">Corynebacterium ulcerans</name>
    <dbReference type="NCBI Taxonomy" id="65058"/>
    <lineage>
        <taxon>Bacteria</taxon>
        <taxon>Bacillati</taxon>
        <taxon>Actinomycetota</taxon>
        <taxon>Actinomycetes</taxon>
        <taxon>Mycobacteriales</taxon>
        <taxon>Corynebacteriaceae</taxon>
        <taxon>Corynebacterium</taxon>
    </lineage>
</organism>
<gene>
    <name evidence="1" type="ORF">CULCOIPH005_00110</name>
</gene>
<reference evidence="1 2" key="1">
    <citation type="submission" date="2021-11" db="EMBL/GenBank/DDBJ databases">
        <title>Whole genome sequences of diphtheriae toxin producing Corynebacterium ulcerans isolates from cats in Osaka, Japan.</title>
        <authorList>
            <person name="Umeda K."/>
            <person name="Hirai Y."/>
        </authorList>
    </citation>
    <scope>NUCLEOTIDE SEQUENCE [LARGE SCALE GENOMIC DNA]</scope>
    <source>
        <strain evidence="1 2">12109B-1</strain>
    </source>
</reference>
<dbReference type="EMBL" id="BQFK01000001">
    <property type="protein sequence ID" value="GJJ41822.1"/>
    <property type="molecule type" value="Genomic_DNA"/>
</dbReference>
<dbReference type="AlphaFoldDB" id="A0ABD0BEM6"/>
<sequence>MTTHVHSEHAAAGILQRSDLKVIHAPVHAGTMNKDDIGPVPSDLAD</sequence>